<dbReference type="RefSeq" id="XP_015169048.1">
    <property type="nucleotide sequence ID" value="XM_015313562.1"/>
</dbReference>
<reference evidence="2" key="1">
    <citation type="journal article" date="2011" name="Nature">
        <title>Genome sequence and analysis of the tuber crop potato.</title>
        <authorList>
            <consortium name="The Potato Genome Sequencing Consortium"/>
        </authorList>
    </citation>
    <scope>NUCLEOTIDE SEQUENCE [LARGE SCALE GENOMIC DNA]</scope>
    <source>
        <strain evidence="2">cv. DM1-3 516 R44</strain>
    </source>
</reference>
<dbReference type="Proteomes" id="UP000011115">
    <property type="component" value="Unassembled WGS sequence"/>
</dbReference>
<dbReference type="Gramene" id="PGSC0003DMT400087462">
    <property type="protein sequence ID" value="PGSC0003DMT400087462"/>
    <property type="gene ID" value="PGSC0003DMG400037033"/>
</dbReference>
<dbReference type="HOGENOM" id="CLU_2254939_0_0_1"/>
<dbReference type="GeneID" id="107062668"/>
<dbReference type="PaxDb" id="4113-PGSC0003DMT400087462"/>
<dbReference type="InParanoid" id="M1DDW3"/>
<keyword evidence="2" id="KW-1185">Reference proteome</keyword>
<accession>M1DDW3</accession>
<evidence type="ECO:0000313" key="2">
    <source>
        <dbReference type="Proteomes" id="UP000011115"/>
    </source>
</evidence>
<dbReference type="AlphaFoldDB" id="M1DDW3"/>
<dbReference type="EnsemblPlants" id="PGSC0003DMT400087462">
    <property type="protein sequence ID" value="PGSC0003DMT400087462"/>
    <property type="gene ID" value="PGSC0003DMG400037033"/>
</dbReference>
<name>M1DDW3_SOLTU</name>
<protein>
    <submittedName>
        <fullName evidence="1">Integrase core domain containing protein</fullName>
    </submittedName>
</protein>
<proteinExistence type="predicted"/>
<evidence type="ECO:0000313" key="1">
    <source>
        <dbReference type="EnsemblPlants" id="PGSC0003DMT400087462"/>
    </source>
</evidence>
<sequence>MVGFLANVQGSNSDNWHQIQGKQCRNYGNYNREGQYILDGNNNRDNNYNRNNYGNRKDRVELYVPSQNRESGNRKDGGSISRIEDMMEKIMKRFDSTDENVKEMRNELSGFSQNVDAHAMTIKQLE</sequence>
<organism evidence="1 2">
    <name type="scientific">Solanum tuberosum</name>
    <name type="common">Potato</name>
    <dbReference type="NCBI Taxonomy" id="4113"/>
    <lineage>
        <taxon>Eukaryota</taxon>
        <taxon>Viridiplantae</taxon>
        <taxon>Streptophyta</taxon>
        <taxon>Embryophyta</taxon>
        <taxon>Tracheophyta</taxon>
        <taxon>Spermatophyta</taxon>
        <taxon>Magnoliopsida</taxon>
        <taxon>eudicotyledons</taxon>
        <taxon>Gunneridae</taxon>
        <taxon>Pentapetalae</taxon>
        <taxon>asterids</taxon>
        <taxon>lamiids</taxon>
        <taxon>Solanales</taxon>
        <taxon>Solanaceae</taxon>
        <taxon>Solanoideae</taxon>
        <taxon>Solaneae</taxon>
        <taxon>Solanum</taxon>
    </lineage>
</organism>
<dbReference type="KEGG" id="sot:107062668"/>
<gene>
    <name evidence="1" type="primary">LOC107062668</name>
</gene>
<reference evidence="1" key="2">
    <citation type="submission" date="2015-06" db="UniProtKB">
        <authorList>
            <consortium name="EnsemblPlants"/>
        </authorList>
    </citation>
    <scope>IDENTIFICATION</scope>
    <source>
        <strain evidence="1">DM1-3 516 R44</strain>
    </source>
</reference>